<comment type="caution">
    <text evidence="2">The sequence shown here is derived from an EMBL/GenBank/DDBJ whole genome shotgun (WGS) entry which is preliminary data.</text>
</comment>
<keyword evidence="3" id="KW-1185">Reference proteome</keyword>
<dbReference type="AlphaFoldDB" id="A0AAV7LN27"/>
<proteinExistence type="predicted"/>
<gene>
    <name evidence="2" type="ORF">NDU88_005059</name>
</gene>
<reference evidence="2" key="1">
    <citation type="journal article" date="2022" name="bioRxiv">
        <title>Sequencing and chromosome-scale assembly of the giantPleurodeles waltlgenome.</title>
        <authorList>
            <person name="Brown T."/>
            <person name="Elewa A."/>
            <person name="Iarovenko S."/>
            <person name="Subramanian E."/>
            <person name="Araus A.J."/>
            <person name="Petzold A."/>
            <person name="Susuki M."/>
            <person name="Suzuki K.-i.T."/>
            <person name="Hayashi T."/>
            <person name="Toyoda A."/>
            <person name="Oliveira C."/>
            <person name="Osipova E."/>
            <person name="Leigh N.D."/>
            <person name="Simon A."/>
            <person name="Yun M.H."/>
        </authorList>
    </citation>
    <scope>NUCLEOTIDE SEQUENCE</scope>
    <source>
        <strain evidence="2">20211129_DDA</strain>
        <tissue evidence="2">Liver</tissue>
    </source>
</reference>
<sequence>MENLRASPELNIEELIKAAREAATTHSKDWILQQIRGSGTSEGQTQEERNSNRTSSTAHNGEDPPSQAKKRQRNVSRGAKKEDKRDAGDLPDAGAPGPSKSAKANNGE</sequence>
<feature type="compositionally biased region" description="Basic and acidic residues" evidence="1">
    <location>
        <begin position="79"/>
        <end position="88"/>
    </location>
</feature>
<dbReference type="EMBL" id="JANPWB010000015">
    <property type="protein sequence ID" value="KAJ1091945.1"/>
    <property type="molecule type" value="Genomic_DNA"/>
</dbReference>
<organism evidence="2 3">
    <name type="scientific">Pleurodeles waltl</name>
    <name type="common">Iberian ribbed newt</name>
    <dbReference type="NCBI Taxonomy" id="8319"/>
    <lineage>
        <taxon>Eukaryota</taxon>
        <taxon>Metazoa</taxon>
        <taxon>Chordata</taxon>
        <taxon>Craniata</taxon>
        <taxon>Vertebrata</taxon>
        <taxon>Euteleostomi</taxon>
        <taxon>Amphibia</taxon>
        <taxon>Batrachia</taxon>
        <taxon>Caudata</taxon>
        <taxon>Salamandroidea</taxon>
        <taxon>Salamandridae</taxon>
        <taxon>Pleurodelinae</taxon>
        <taxon>Pleurodeles</taxon>
    </lineage>
</organism>
<evidence type="ECO:0000313" key="2">
    <source>
        <dbReference type="EMBL" id="KAJ1091945.1"/>
    </source>
</evidence>
<name>A0AAV7LN27_PLEWA</name>
<dbReference type="Proteomes" id="UP001066276">
    <property type="component" value="Chromosome 11"/>
</dbReference>
<accession>A0AAV7LN27</accession>
<feature type="region of interest" description="Disordered" evidence="1">
    <location>
        <begin position="21"/>
        <end position="108"/>
    </location>
</feature>
<evidence type="ECO:0000313" key="3">
    <source>
        <dbReference type="Proteomes" id="UP001066276"/>
    </source>
</evidence>
<feature type="compositionally biased region" description="Polar residues" evidence="1">
    <location>
        <begin position="35"/>
        <end position="44"/>
    </location>
</feature>
<protein>
    <submittedName>
        <fullName evidence="2">Uncharacterized protein</fullName>
    </submittedName>
</protein>
<evidence type="ECO:0000256" key="1">
    <source>
        <dbReference type="SAM" id="MobiDB-lite"/>
    </source>
</evidence>